<keyword evidence="3" id="KW-0813">Transport</keyword>
<dbReference type="PANTHER" id="PTHR30290:SF10">
    <property type="entry name" value="PERIPLASMIC OLIGOPEPTIDE-BINDING PROTEIN-RELATED"/>
    <property type="match status" value="1"/>
</dbReference>
<dbReference type="InterPro" id="IPR030678">
    <property type="entry name" value="Peptide/Ni-bd"/>
</dbReference>
<feature type="signal peptide" evidence="5">
    <location>
        <begin position="1"/>
        <end position="21"/>
    </location>
</feature>
<name>A0A7W7D6F8_9ACTN</name>
<dbReference type="CDD" id="cd08513">
    <property type="entry name" value="PBP2_thermophilic_Hb8_like"/>
    <property type="match status" value="1"/>
</dbReference>
<comment type="subcellular location">
    <subcellularLocation>
        <location evidence="1">Cell envelope</location>
    </subcellularLocation>
</comment>
<feature type="chain" id="PRO_5039147079" evidence="5">
    <location>
        <begin position="22"/>
        <end position="602"/>
    </location>
</feature>
<dbReference type="AlphaFoldDB" id="A0A7W7D6F8"/>
<evidence type="ECO:0000256" key="4">
    <source>
        <dbReference type="ARBA" id="ARBA00022729"/>
    </source>
</evidence>
<proteinExistence type="inferred from homology"/>
<evidence type="ECO:0000256" key="2">
    <source>
        <dbReference type="ARBA" id="ARBA00005695"/>
    </source>
</evidence>
<evidence type="ECO:0000256" key="3">
    <source>
        <dbReference type="ARBA" id="ARBA00022448"/>
    </source>
</evidence>
<dbReference type="GO" id="GO:0042597">
    <property type="term" value="C:periplasmic space"/>
    <property type="evidence" value="ECO:0007669"/>
    <property type="project" value="UniProtKB-ARBA"/>
</dbReference>
<gene>
    <name evidence="7" type="ORF">BJ982_002596</name>
</gene>
<dbReference type="GO" id="GO:0030313">
    <property type="term" value="C:cell envelope"/>
    <property type="evidence" value="ECO:0007669"/>
    <property type="project" value="UniProtKB-SubCell"/>
</dbReference>
<evidence type="ECO:0000313" key="8">
    <source>
        <dbReference type="Proteomes" id="UP000542210"/>
    </source>
</evidence>
<dbReference type="GO" id="GO:1904680">
    <property type="term" value="F:peptide transmembrane transporter activity"/>
    <property type="evidence" value="ECO:0007669"/>
    <property type="project" value="TreeGrafter"/>
</dbReference>
<dbReference type="PANTHER" id="PTHR30290">
    <property type="entry name" value="PERIPLASMIC BINDING COMPONENT OF ABC TRANSPORTER"/>
    <property type="match status" value="1"/>
</dbReference>
<reference evidence="7 8" key="1">
    <citation type="submission" date="2020-08" db="EMBL/GenBank/DDBJ databases">
        <title>Sequencing the genomes of 1000 actinobacteria strains.</title>
        <authorList>
            <person name="Klenk H.-P."/>
        </authorList>
    </citation>
    <scope>NUCLEOTIDE SEQUENCE [LARGE SCALE GENOMIC DNA]</scope>
    <source>
        <strain evidence="7 8">DSM 45784</strain>
    </source>
</reference>
<evidence type="ECO:0000259" key="6">
    <source>
        <dbReference type="Pfam" id="PF00496"/>
    </source>
</evidence>
<keyword evidence="8" id="KW-1185">Reference proteome</keyword>
<comment type="similarity">
    <text evidence="2">Belongs to the bacterial solute-binding protein 5 family.</text>
</comment>
<accession>A0A7W7D6F8</accession>
<dbReference type="RefSeq" id="WP_184879888.1">
    <property type="nucleotide sequence ID" value="NZ_BOOV01000017.1"/>
</dbReference>
<dbReference type="GO" id="GO:0015833">
    <property type="term" value="P:peptide transport"/>
    <property type="evidence" value="ECO:0007669"/>
    <property type="project" value="TreeGrafter"/>
</dbReference>
<dbReference type="Proteomes" id="UP000542210">
    <property type="component" value="Unassembled WGS sequence"/>
</dbReference>
<keyword evidence="4 5" id="KW-0732">Signal</keyword>
<dbReference type="Gene3D" id="3.40.190.10">
    <property type="entry name" value="Periplasmic binding protein-like II"/>
    <property type="match status" value="1"/>
</dbReference>
<dbReference type="EMBL" id="JACHND010000001">
    <property type="protein sequence ID" value="MBB4701052.1"/>
    <property type="molecule type" value="Genomic_DNA"/>
</dbReference>
<dbReference type="Gene3D" id="3.10.105.10">
    <property type="entry name" value="Dipeptide-binding Protein, Domain 3"/>
    <property type="match status" value="1"/>
</dbReference>
<evidence type="ECO:0000256" key="5">
    <source>
        <dbReference type="SAM" id="SignalP"/>
    </source>
</evidence>
<dbReference type="InterPro" id="IPR000914">
    <property type="entry name" value="SBP_5_dom"/>
</dbReference>
<dbReference type="PIRSF" id="PIRSF002741">
    <property type="entry name" value="MppA"/>
    <property type="match status" value="1"/>
</dbReference>
<protein>
    <submittedName>
        <fullName evidence="7">Peptide/nickel transport system substrate-binding protein</fullName>
    </submittedName>
</protein>
<dbReference type="Pfam" id="PF00496">
    <property type="entry name" value="SBP_bac_5"/>
    <property type="match status" value="1"/>
</dbReference>
<comment type="caution">
    <text evidence="7">The sequence shown here is derived from an EMBL/GenBank/DDBJ whole genome shotgun (WGS) entry which is preliminary data.</text>
</comment>
<dbReference type="InterPro" id="IPR039424">
    <property type="entry name" value="SBP_5"/>
</dbReference>
<organism evidence="7 8">
    <name type="scientific">Sphaerisporangium siamense</name>
    <dbReference type="NCBI Taxonomy" id="795645"/>
    <lineage>
        <taxon>Bacteria</taxon>
        <taxon>Bacillati</taxon>
        <taxon>Actinomycetota</taxon>
        <taxon>Actinomycetes</taxon>
        <taxon>Streptosporangiales</taxon>
        <taxon>Streptosporangiaceae</taxon>
        <taxon>Sphaerisporangium</taxon>
    </lineage>
</organism>
<dbReference type="SUPFAM" id="SSF53850">
    <property type="entry name" value="Periplasmic binding protein-like II"/>
    <property type="match status" value="1"/>
</dbReference>
<evidence type="ECO:0000313" key="7">
    <source>
        <dbReference type="EMBL" id="MBB4701052.1"/>
    </source>
</evidence>
<dbReference type="GO" id="GO:0043190">
    <property type="term" value="C:ATP-binding cassette (ABC) transporter complex"/>
    <property type="evidence" value="ECO:0007669"/>
    <property type="project" value="InterPro"/>
</dbReference>
<sequence length="602" mass="64703">MLIASAALLMIVATACSTSNSNGGGGGAAKAPGAKAGVVKYALPPGSPPNWIWPFPDPAHLTPVNLPFQELMFRPLYWFGKDGKTVINPDKSIAELPQYSADRKTVTIKLKPYNWSDGTPLSAQNVLFWINMAKSQKSKLGIYVPGYIPDNIAAAKATDEKTVVLTLDKAYNTDWYTFAQLSQIFPFPEAWNVTGPGKKGTCSTSEDGCPPVYDHLLAQAKDLPSYATNPLWQVVNGPWRLKSFDTTGNVTLVPNDKYSGPDKPKIKQFVYVPFTSDSAEYNVLRAGQTLDVGYIPANALPGDKPEGGDPLQPGSNPIKNSYDMVPGFPGYGISFLVLNYNNPTLGPVFKQQYFRQALASTVDQKALLKAIYKGYGVETTGPVPLYPDSKWVPDAQKNYAYPFDIEAAKKYLSDNGWTVVPGGASTCAKPGTGAGECGEGVKQGQKLSFEFLYFAGQVSQDTYAQALKSNAGKAGIDISLHPMPGNVLSGTVVPCSGPSCTWAMSAGGWYYVYYPGGEMIFGSGAGANFGSFGDPELDKLIKATHEETGDQAMLDYAAAASKKLPGIWTPFGAGVTAYAKGLKGYLPSNPYSFLSPEDWYFE</sequence>
<feature type="domain" description="Solute-binding protein family 5" evidence="6">
    <location>
        <begin position="93"/>
        <end position="520"/>
    </location>
</feature>
<evidence type="ECO:0000256" key="1">
    <source>
        <dbReference type="ARBA" id="ARBA00004196"/>
    </source>
</evidence>